<evidence type="ECO:0000256" key="3">
    <source>
        <dbReference type="PROSITE-ProRule" id="PRU00023"/>
    </source>
</evidence>
<dbReference type="PROSITE" id="PS50088">
    <property type="entry name" value="ANK_REPEAT"/>
    <property type="match status" value="2"/>
</dbReference>
<name>A0A8K1CUE9_PYTOL</name>
<feature type="region of interest" description="Disordered" evidence="4">
    <location>
        <begin position="1"/>
        <end position="22"/>
    </location>
</feature>
<evidence type="ECO:0000256" key="1">
    <source>
        <dbReference type="ARBA" id="ARBA00022737"/>
    </source>
</evidence>
<feature type="repeat" description="ANK" evidence="3">
    <location>
        <begin position="9"/>
        <end position="41"/>
    </location>
</feature>
<dbReference type="InterPro" id="IPR036770">
    <property type="entry name" value="Ankyrin_rpt-contain_sf"/>
</dbReference>
<accession>A0A8K1CUE9</accession>
<dbReference type="AlphaFoldDB" id="A0A8K1CUE9"/>
<evidence type="ECO:0000313" key="5">
    <source>
        <dbReference type="EMBL" id="TMW69729.1"/>
    </source>
</evidence>
<evidence type="ECO:0000313" key="6">
    <source>
        <dbReference type="Proteomes" id="UP000794436"/>
    </source>
</evidence>
<organism evidence="5 6">
    <name type="scientific">Pythium oligandrum</name>
    <name type="common">Mycoparasitic fungus</name>
    <dbReference type="NCBI Taxonomy" id="41045"/>
    <lineage>
        <taxon>Eukaryota</taxon>
        <taxon>Sar</taxon>
        <taxon>Stramenopiles</taxon>
        <taxon>Oomycota</taxon>
        <taxon>Peronosporomycetes</taxon>
        <taxon>Pythiales</taxon>
        <taxon>Pythiaceae</taxon>
        <taxon>Pythium</taxon>
    </lineage>
</organism>
<dbReference type="Proteomes" id="UP000794436">
    <property type="component" value="Unassembled WGS sequence"/>
</dbReference>
<feature type="repeat" description="ANK" evidence="3">
    <location>
        <begin position="42"/>
        <end position="75"/>
    </location>
</feature>
<dbReference type="SUPFAM" id="SSF48403">
    <property type="entry name" value="Ankyrin repeat"/>
    <property type="match status" value="1"/>
</dbReference>
<comment type="caution">
    <text evidence="5">The sequence shown here is derived from an EMBL/GenBank/DDBJ whole genome shotgun (WGS) entry which is preliminary data.</text>
</comment>
<dbReference type="PROSITE" id="PS50297">
    <property type="entry name" value="ANK_REP_REGION"/>
    <property type="match status" value="1"/>
</dbReference>
<dbReference type="Gene3D" id="1.25.40.20">
    <property type="entry name" value="Ankyrin repeat-containing domain"/>
    <property type="match status" value="1"/>
</dbReference>
<protein>
    <submittedName>
        <fullName evidence="5">Uncharacterized protein</fullName>
    </submittedName>
</protein>
<keyword evidence="1" id="KW-0677">Repeat</keyword>
<dbReference type="SMART" id="SM00248">
    <property type="entry name" value="ANK"/>
    <property type="match status" value="2"/>
</dbReference>
<evidence type="ECO:0000256" key="2">
    <source>
        <dbReference type="ARBA" id="ARBA00023043"/>
    </source>
</evidence>
<dbReference type="PANTHER" id="PTHR24171">
    <property type="entry name" value="ANKYRIN REPEAT DOMAIN-CONTAINING PROTEIN 39-RELATED"/>
    <property type="match status" value="1"/>
</dbReference>
<sequence>MFSSLNGRSKEKKLRKAAKKGELSSVKALLDEGVDLTASDKDGRPALHLASYYGHLDVVRELLGREACDVTLPDEYGSTALHLAIRWKLGSCPLIVEPRGVRRECSDKGVWWT</sequence>
<dbReference type="EMBL" id="SPLM01000001">
    <property type="protein sequence ID" value="TMW69729.1"/>
    <property type="molecule type" value="Genomic_DNA"/>
</dbReference>
<keyword evidence="6" id="KW-1185">Reference proteome</keyword>
<dbReference type="OrthoDB" id="167568at2759"/>
<reference evidence="5" key="1">
    <citation type="submission" date="2019-03" db="EMBL/GenBank/DDBJ databases">
        <title>Long read genome sequence of the mycoparasitic Pythium oligandrum ATCC 38472 isolated from sugarbeet rhizosphere.</title>
        <authorList>
            <person name="Gaulin E."/>
        </authorList>
    </citation>
    <scope>NUCLEOTIDE SEQUENCE</scope>
    <source>
        <strain evidence="5">ATCC 38472_TT</strain>
    </source>
</reference>
<dbReference type="Pfam" id="PF12796">
    <property type="entry name" value="Ank_2"/>
    <property type="match status" value="1"/>
</dbReference>
<evidence type="ECO:0000256" key="4">
    <source>
        <dbReference type="SAM" id="MobiDB-lite"/>
    </source>
</evidence>
<proteinExistence type="predicted"/>
<dbReference type="PANTHER" id="PTHR24171:SF9">
    <property type="entry name" value="ANKYRIN REPEAT DOMAIN-CONTAINING PROTEIN 39"/>
    <property type="match status" value="1"/>
</dbReference>
<keyword evidence="2 3" id="KW-0040">ANK repeat</keyword>
<gene>
    <name evidence="5" type="ORF">Poli38472_001885</name>
</gene>
<dbReference type="InterPro" id="IPR002110">
    <property type="entry name" value="Ankyrin_rpt"/>
</dbReference>